<name>A0AAE0WMF7_9PEZI</name>
<comment type="caution">
    <text evidence="1">The sequence shown here is derived from an EMBL/GenBank/DDBJ whole genome shotgun (WGS) entry which is preliminary data.</text>
</comment>
<evidence type="ECO:0000313" key="1">
    <source>
        <dbReference type="EMBL" id="KAK3674451.1"/>
    </source>
</evidence>
<dbReference type="Proteomes" id="UP001274830">
    <property type="component" value="Unassembled WGS sequence"/>
</dbReference>
<sequence length="314" mass="35417">MDIGPFLGLPAELRLRIYGQALQCGRTLQKPLRETPWQKSKGSLVDISLLCVCKTLHAEARDVFYEINSFSVSYNHICYCENRYPYRALHDRIGSVTVTNFVPREEEGHTCEFCLSEGYGLLAHLRRLPKLTQAKVSFEDVFSFTDYAPGILSRLTENEDVHLSSEEIGQIDVVGLPLSLRIELPILHRAWSSLAFSRGRSGTGQRLPGEQIVRRTLEYMQFETNTYDRTARSLLPFFTASQEGGTRSLRFRGLPDGPQRRAEFTIALAGVLYDVFADDGGSESIDWTDVPGSGTWTFFVDNYTITQNAHQDTG</sequence>
<protein>
    <submittedName>
        <fullName evidence="1">Uncharacterized protein</fullName>
    </submittedName>
</protein>
<dbReference type="AlphaFoldDB" id="A0AAE0WMF7"/>
<dbReference type="InterPro" id="IPR038883">
    <property type="entry name" value="AN11006-like"/>
</dbReference>
<keyword evidence="2" id="KW-1185">Reference proteome</keyword>
<dbReference type="PANTHER" id="PTHR42085:SF2">
    <property type="entry name" value="F-BOX DOMAIN-CONTAINING PROTEIN"/>
    <property type="match status" value="1"/>
</dbReference>
<evidence type="ECO:0000313" key="2">
    <source>
        <dbReference type="Proteomes" id="UP001274830"/>
    </source>
</evidence>
<dbReference type="PANTHER" id="PTHR42085">
    <property type="entry name" value="F-BOX DOMAIN-CONTAINING PROTEIN"/>
    <property type="match status" value="1"/>
</dbReference>
<gene>
    <name evidence="1" type="ORF">LTR78_005537</name>
</gene>
<organism evidence="1 2">
    <name type="scientific">Recurvomyces mirabilis</name>
    <dbReference type="NCBI Taxonomy" id="574656"/>
    <lineage>
        <taxon>Eukaryota</taxon>
        <taxon>Fungi</taxon>
        <taxon>Dikarya</taxon>
        <taxon>Ascomycota</taxon>
        <taxon>Pezizomycotina</taxon>
        <taxon>Dothideomycetes</taxon>
        <taxon>Dothideomycetidae</taxon>
        <taxon>Mycosphaerellales</taxon>
        <taxon>Teratosphaeriaceae</taxon>
        <taxon>Recurvomyces</taxon>
    </lineage>
</organism>
<accession>A0AAE0WMF7</accession>
<proteinExistence type="predicted"/>
<dbReference type="EMBL" id="JAUTXT010000019">
    <property type="protein sequence ID" value="KAK3674451.1"/>
    <property type="molecule type" value="Genomic_DNA"/>
</dbReference>
<reference evidence="1" key="1">
    <citation type="submission" date="2023-07" db="EMBL/GenBank/DDBJ databases">
        <title>Black Yeasts Isolated from many extreme environments.</title>
        <authorList>
            <person name="Coleine C."/>
            <person name="Stajich J.E."/>
            <person name="Selbmann L."/>
        </authorList>
    </citation>
    <scope>NUCLEOTIDE SEQUENCE</scope>
    <source>
        <strain evidence="1">CCFEE 5485</strain>
    </source>
</reference>